<reference evidence="3 4" key="1">
    <citation type="submission" date="2021-08" db="EMBL/GenBank/DDBJ databases">
        <title>Draft Genome Sequence of Phanerochaete sordida strain YK-624.</title>
        <authorList>
            <person name="Mori T."/>
            <person name="Dohra H."/>
            <person name="Suzuki T."/>
            <person name="Kawagishi H."/>
            <person name="Hirai H."/>
        </authorList>
    </citation>
    <scope>NUCLEOTIDE SEQUENCE [LARGE SCALE GENOMIC DNA]</scope>
    <source>
        <strain evidence="3 4">YK-624</strain>
    </source>
</reference>
<organism evidence="3 4">
    <name type="scientific">Phanerochaete sordida</name>
    <dbReference type="NCBI Taxonomy" id="48140"/>
    <lineage>
        <taxon>Eukaryota</taxon>
        <taxon>Fungi</taxon>
        <taxon>Dikarya</taxon>
        <taxon>Basidiomycota</taxon>
        <taxon>Agaricomycotina</taxon>
        <taxon>Agaricomycetes</taxon>
        <taxon>Polyporales</taxon>
        <taxon>Phanerochaetaceae</taxon>
        <taxon>Phanerochaete</taxon>
    </lineage>
</organism>
<accession>A0A9P3GK08</accession>
<dbReference type="Proteomes" id="UP000703269">
    <property type="component" value="Unassembled WGS sequence"/>
</dbReference>
<dbReference type="AlphaFoldDB" id="A0A9P3GK08"/>
<evidence type="ECO:0000259" key="2">
    <source>
        <dbReference type="Pfam" id="PF20151"/>
    </source>
</evidence>
<dbReference type="EMBL" id="BPQB01000057">
    <property type="protein sequence ID" value="GJE96196.1"/>
    <property type="molecule type" value="Genomic_DNA"/>
</dbReference>
<dbReference type="InterPro" id="IPR045340">
    <property type="entry name" value="DUF6533"/>
</dbReference>
<name>A0A9P3GK08_9APHY</name>
<feature type="transmembrane region" description="Helical" evidence="1">
    <location>
        <begin position="68"/>
        <end position="90"/>
    </location>
</feature>
<keyword evidence="4" id="KW-1185">Reference proteome</keyword>
<protein>
    <recommendedName>
        <fullName evidence="2">DUF6533 domain-containing protein</fullName>
    </recommendedName>
</protein>
<keyword evidence="1" id="KW-0812">Transmembrane</keyword>
<dbReference type="Pfam" id="PF20151">
    <property type="entry name" value="DUF6533"/>
    <property type="match status" value="1"/>
</dbReference>
<comment type="caution">
    <text evidence="3">The sequence shown here is derived from an EMBL/GenBank/DDBJ whole genome shotgun (WGS) entry which is preliminary data.</text>
</comment>
<evidence type="ECO:0000313" key="4">
    <source>
        <dbReference type="Proteomes" id="UP000703269"/>
    </source>
</evidence>
<keyword evidence="1" id="KW-1133">Transmembrane helix</keyword>
<gene>
    <name evidence="3" type="ORF">PsYK624_123890</name>
</gene>
<evidence type="ECO:0000256" key="1">
    <source>
        <dbReference type="SAM" id="Phobius"/>
    </source>
</evidence>
<proteinExistence type="predicted"/>
<feature type="transmembrane region" description="Helical" evidence="1">
    <location>
        <begin position="97"/>
        <end position="117"/>
    </location>
</feature>
<keyword evidence="1" id="KW-0472">Membrane</keyword>
<evidence type="ECO:0000313" key="3">
    <source>
        <dbReference type="EMBL" id="GJE96196.1"/>
    </source>
</evidence>
<sequence length="181" mass="19900">MFQTSSTTVLNNPHTWAGEAEVQNYISAALAALALGEHLITIDKEVRYMWRRKPSVAAALFTSNRYGVLFYSILALTTSFVKGLPVCTAITRTTETMIILLMVIFGACSALRAYALWNKTLGLFFVVFALHLGQISVNIFLFRSSTPTNTPIAVASCLSHLHLGRQQQMCGSRGKSFSDVC</sequence>
<feature type="transmembrane region" description="Helical" evidence="1">
    <location>
        <begin position="123"/>
        <end position="142"/>
    </location>
</feature>
<feature type="domain" description="DUF6533" evidence="2">
    <location>
        <begin position="25"/>
        <end position="70"/>
    </location>
</feature>
<dbReference type="OrthoDB" id="2802397at2759"/>